<dbReference type="EMBL" id="JANJYJ010000009">
    <property type="protein sequence ID" value="KAK3188759.1"/>
    <property type="molecule type" value="Genomic_DNA"/>
</dbReference>
<dbReference type="PANTHER" id="PTHR33116">
    <property type="entry name" value="REVERSE TRANSCRIPTASE ZINC-BINDING DOMAIN-CONTAINING PROTEIN-RELATED-RELATED"/>
    <property type="match status" value="1"/>
</dbReference>
<comment type="caution">
    <text evidence="1">The sequence shown here is derived from an EMBL/GenBank/DDBJ whole genome shotgun (WGS) entry which is preliminary data.</text>
</comment>
<evidence type="ECO:0000313" key="2">
    <source>
        <dbReference type="Proteomes" id="UP001281410"/>
    </source>
</evidence>
<protein>
    <submittedName>
        <fullName evidence="1">Uncharacterized protein</fullName>
    </submittedName>
</protein>
<dbReference type="Proteomes" id="UP001281410">
    <property type="component" value="Unassembled WGS sequence"/>
</dbReference>
<keyword evidence="2" id="KW-1185">Reference proteome</keyword>
<organism evidence="1 2">
    <name type="scientific">Dipteronia sinensis</name>
    <dbReference type="NCBI Taxonomy" id="43782"/>
    <lineage>
        <taxon>Eukaryota</taxon>
        <taxon>Viridiplantae</taxon>
        <taxon>Streptophyta</taxon>
        <taxon>Embryophyta</taxon>
        <taxon>Tracheophyta</taxon>
        <taxon>Spermatophyta</taxon>
        <taxon>Magnoliopsida</taxon>
        <taxon>eudicotyledons</taxon>
        <taxon>Gunneridae</taxon>
        <taxon>Pentapetalae</taxon>
        <taxon>rosids</taxon>
        <taxon>malvids</taxon>
        <taxon>Sapindales</taxon>
        <taxon>Sapindaceae</taxon>
        <taxon>Hippocastanoideae</taxon>
        <taxon>Acereae</taxon>
        <taxon>Dipteronia</taxon>
    </lineage>
</organism>
<gene>
    <name evidence="1" type="ORF">Dsin_028320</name>
</gene>
<dbReference type="PANTHER" id="PTHR33116:SF75">
    <property type="entry name" value="RIBONUCLEASE H PROTEIN"/>
    <property type="match status" value="1"/>
</dbReference>
<reference evidence="1" key="1">
    <citation type="journal article" date="2023" name="Plant J.">
        <title>Genome sequences and population genomics provide insights into the demographic history, inbreeding, and mutation load of two 'living fossil' tree species of Dipteronia.</title>
        <authorList>
            <person name="Feng Y."/>
            <person name="Comes H.P."/>
            <person name="Chen J."/>
            <person name="Zhu S."/>
            <person name="Lu R."/>
            <person name="Zhang X."/>
            <person name="Li P."/>
            <person name="Qiu J."/>
            <person name="Olsen K.M."/>
            <person name="Qiu Y."/>
        </authorList>
    </citation>
    <scope>NUCLEOTIDE SEQUENCE</scope>
    <source>
        <strain evidence="1">NBL</strain>
    </source>
</reference>
<dbReference type="AlphaFoldDB" id="A0AAD9ZQW8"/>
<name>A0AAD9ZQW8_9ROSI</name>
<proteinExistence type="predicted"/>
<accession>A0AAD9ZQW8</accession>
<sequence>MSVGISKRIEKLQRSFLWGDGILKQKLHAVDWITVCKSKKNGGLGIGRILSKNEGMLAKWVWRFTVEASSLWKRVVCAKYGIDDMRMVWDWQCMKASSFFMNVVSSLFKMGSNSEKVLKEGIKVVIGDEAKVRFWQYIKVDSVLIKKAFPRIYALASDKGGFLSDFSHWNGSKWVWEVRPAYLDDDEGNHDPQIDSHARDMGINIEQVIREEVGVGRGVTVSSFSDDQYTSDGNSGGKDD</sequence>
<evidence type="ECO:0000313" key="1">
    <source>
        <dbReference type="EMBL" id="KAK3188759.1"/>
    </source>
</evidence>